<reference evidence="2 3" key="1">
    <citation type="submission" date="2021-11" db="EMBL/GenBank/DDBJ databases">
        <title>Black yeast isolated from Biological Soil Crust.</title>
        <authorList>
            <person name="Kurbessoian T."/>
        </authorList>
    </citation>
    <scope>NUCLEOTIDE SEQUENCE [LARGE SCALE GENOMIC DNA]</scope>
    <source>
        <strain evidence="2 3">CCFEE 5522</strain>
    </source>
</reference>
<feature type="region of interest" description="Disordered" evidence="1">
    <location>
        <begin position="31"/>
        <end position="293"/>
    </location>
</feature>
<feature type="region of interest" description="Disordered" evidence="1">
    <location>
        <begin position="476"/>
        <end position="499"/>
    </location>
</feature>
<feature type="compositionally biased region" description="Low complexity" evidence="1">
    <location>
        <begin position="134"/>
        <end position="151"/>
    </location>
</feature>
<keyword evidence="3" id="KW-1185">Reference proteome</keyword>
<evidence type="ECO:0000313" key="3">
    <source>
        <dbReference type="Proteomes" id="UP001324427"/>
    </source>
</evidence>
<dbReference type="Proteomes" id="UP001324427">
    <property type="component" value="Unassembled WGS sequence"/>
</dbReference>
<sequence length="556" mass="62472">MKTFVEHAWEKWPESLIEELGLKESAIDVLGDRAEDSSATKVDDDSKSERNGRRGGPELSADQHDQDQRHRGTEIDTAHDQRDLHQAEKGDDDDRDHHSSVDGPSEHDCLAEEARSCAEKEGDGSCTDSDLCYDDGSSGSEVSSEQDSGSENSDHEQEADDAYPTMQPLKRAKKEGWGAYSRSRTRSYVEGRRAQSVWRERRRRRSAERAQSELHENQDRGDGEPALGQWQPSDDEIVSVEQSPIYGHNDPSKCVRHQDGLHPSSSESSSSSTRSNRLLTSEQRGHWQAAEKPQGEDRLLALDLLGLGREASEVVLPCRPRRGRMGSSDYGLSEEDHEHIARQGQQMLGDAQSLRRDSYISKPDRDHDDRERIDSACDFAPHLDNTAGELALRGSIHHSPVSSYTGSLQLVRDALWRPHPGERLGAYIDRITAAHPDVYGEDCRDRWYRLEAPMMPRVGEFKADYLHRMRQLKSTNHLGDRDSRTAGQAGGADESLSGQMEKRWEEYEGRVRPFALETFPEYVGRMLGLAGKNGDVGAVAAEARARWRAYYHGAYV</sequence>
<accession>A0AAV9JR03</accession>
<comment type="caution">
    <text evidence="2">The sequence shown here is derived from an EMBL/GenBank/DDBJ whole genome shotgun (WGS) entry which is preliminary data.</text>
</comment>
<dbReference type="AlphaFoldDB" id="A0AAV9JR03"/>
<gene>
    <name evidence="2" type="ORF">LTR36_010749</name>
</gene>
<dbReference type="EMBL" id="JAVFHQ010000009">
    <property type="protein sequence ID" value="KAK4548029.1"/>
    <property type="molecule type" value="Genomic_DNA"/>
</dbReference>
<organism evidence="2 3">
    <name type="scientific">Oleoguttula mirabilis</name>
    <dbReference type="NCBI Taxonomy" id="1507867"/>
    <lineage>
        <taxon>Eukaryota</taxon>
        <taxon>Fungi</taxon>
        <taxon>Dikarya</taxon>
        <taxon>Ascomycota</taxon>
        <taxon>Pezizomycotina</taxon>
        <taxon>Dothideomycetes</taxon>
        <taxon>Dothideomycetidae</taxon>
        <taxon>Mycosphaerellales</taxon>
        <taxon>Teratosphaeriaceae</taxon>
        <taxon>Oleoguttula</taxon>
    </lineage>
</organism>
<feature type="compositionally biased region" description="Basic and acidic residues" evidence="1">
    <location>
        <begin position="31"/>
        <end position="89"/>
    </location>
</feature>
<feature type="compositionally biased region" description="Low complexity" evidence="1">
    <location>
        <begin position="264"/>
        <end position="282"/>
    </location>
</feature>
<proteinExistence type="predicted"/>
<feature type="compositionally biased region" description="Basic and acidic residues" evidence="1">
    <location>
        <begin position="250"/>
        <end position="260"/>
    </location>
</feature>
<evidence type="ECO:0000313" key="2">
    <source>
        <dbReference type="EMBL" id="KAK4548029.1"/>
    </source>
</evidence>
<evidence type="ECO:0000256" key="1">
    <source>
        <dbReference type="SAM" id="MobiDB-lite"/>
    </source>
</evidence>
<feature type="compositionally biased region" description="Basic and acidic residues" evidence="1">
    <location>
        <begin position="207"/>
        <end position="223"/>
    </location>
</feature>
<name>A0AAV9JR03_9PEZI</name>
<feature type="compositionally biased region" description="Basic and acidic residues" evidence="1">
    <location>
        <begin position="95"/>
        <end position="123"/>
    </location>
</feature>
<protein>
    <submittedName>
        <fullName evidence="2">Uncharacterized protein</fullName>
    </submittedName>
</protein>